<protein>
    <recommendedName>
        <fullName evidence="1">DUF3298 domain-containing protein</fullName>
    </recommendedName>
</protein>
<dbReference type="Proteomes" id="UP000199300">
    <property type="component" value="Unassembled WGS sequence"/>
</dbReference>
<gene>
    <name evidence="2" type="ORF">SAMN04488134_10472</name>
</gene>
<dbReference type="InterPro" id="IPR021729">
    <property type="entry name" value="DUF3298"/>
</dbReference>
<dbReference type="InterPro" id="IPR037126">
    <property type="entry name" value="PdaC/RsiV-like_sf"/>
</dbReference>
<name>A0A1H8M8V0_9BACI</name>
<evidence type="ECO:0000313" key="3">
    <source>
        <dbReference type="Proteomes" id="UP000199300"/>
    </source>
</evidence>
<dbReference type="RefSeq" id="WP_245751603.1">
    <property type="nucleotide sequence ID" value="NZ_FODJ01000004.1"/>
</dbReference>
<accession>A0A1H8M8V0</accession>
<feature type="domain" description="DUF3298" evidence="1">
    <location>
        <begin position="116"/>
        <end position="185"/>
    </location>
</feature>
<dbReference type="AlphaFoldDB" id="A0A1H8M8V0"/>
<dbReference type="Gene3D" id="3.90.640.20">
    <property type="entry name" value="Heat-shock cognate protein, ATPase"/>
    <property type="match status" value="1"/>
</dbReference>
<reference evidence="2 3" key="1">
    <citation type="submission" date="2016-10" db="EMBL/GenBank/DDBJ databases">
        <authorList>
            <person name="de Groot N.N."/>
        </authorList>
    </citation>
    <scope>NUCLEOTIDE SEQUENCE [LARGE SCALE GENOMIC DNA]</scope>
    <source>
        <strain evidence="2 3">CGMCC 1.10434</strain>
    </source>
</reference>
<evidence type="ECO:0000259" key="1">
    <source>
        <dbReference type="Pfam" id="PF11738"/>
    </source>
</evidence>
<dbReference type="EMBL" id="FODJ01000004">
    <property type="protein sequence ID" value="SEO13753.1"/>
    <property type="molecule type" value="Genomic_DNA"/>
</dbReference>
<evidence type="ECO:0000313" key="2">
    <source>
        <dbReference type="EMBL" id="SEO13753.1"/>
    </source>
</evidence>
<sequence length="203" mass="23335">MYQELPLSINTECTSTSPQMSVYFPVLTDFADQSVQYFVNMQIVNGVQQLIKIQETEFTTPIVEMLGLYELKNNQQQVLSLVLSNYTYHDKAAHGMTFLKGLTFNLPELNVYQLNELFKPGTNYVEVISAHVAAQIKQRDLPLLQPFEAIKPDQDFYIADKTLVIFFQLYELVAYAFGFQYFPISIYDLSEIINEDGPLGRML</sequence>
<dbReference type="Pfam" id="PF11738">
    <property type="entry name" value="DUF3298"/>
    <property type="match status" value="1"/>
</dbReference>
<proteinExistence type="predicted"/>
<organism evidence="2 3">
    <name type="scientific">Amphibacillus marinus</name>
    <dbReference type="NCBI Taxonomy" id="872970"/>
    <lineage>
        <taxon>Bacteria</taxon>
        <taxon>Bacillati</taxon>
        <taxon>Bacillota</taxon>
        <taxon>Bacilli</taxon>
        <taxon>Bacillales</taxon>
        <taxon>Bacillaceae</taxon>
        <taxon>Amphibacillus</taxon>
    </lineage>
</organism>
<keyword evidence="3" id="KW-1185">Reference proteome</keyword>
<dbReference type="Gene3D" id="3.30.565.40">
    <property type="entry name" value="Fervidobacterium nodosum Rt17-B1 like"/>
    <property type="match status" value="1"/>
</dbReference>